<reference evidence="2" key="3">
    <citation type="submission" date="2020-12" db="UniProtKB">
        <authorList>
            <consortium name="EnsemblPlants"/>
        </authorList>
    </citation>
    <scope>IDENTIFICATION</scope>
</reference>
<dbReference type="InParanoid" id="A0A2K1KWH8"/>
<reference evidence="1 3" key="1">
    <citation type="journal article" date="2008" name="Science">
        <title>The Physcomitrella genome reveals evolutionary insights into the conquest of land by plants.</title>
        <authorList>
            <person name="Rensing S."/>
            <person name="Lang D."/>
            <person name="Zimmer A."/>
            <person name="Terry A."/>
            <person name="Salamov A."/>
            <person name="Shapiro H."/>
            <person name="Nishiyama T."/>
            <person name="Perroud P.-F."/>
            <person name="Lindquist E."/>
            <person name="Kamisugi Y."/>
            <person name="Tanahashi T."/>
            <person name="Sakakibara K."/>
            <person name="Fujita T."/>
            <person name="Oishi K."/>
            <person name="Shin-I T."/>
            <person name="Kuroki Y."/>
            <person name="Toyoda A."/>
            <person name="Suzuki Y."/>
            <person name="Hashimoto A."/>
            <person name="Yamaguchi K."/>
            <person name="Sugano A."/>
            <person name="Kohara Y."/>
            <person name="Fujiyama A."/>
            <person name="Anterola A."/>
            <person name="Aoki S."/>
            <person name="Ashton N."/>
            <person name="Barbazuk W.B."/>
            <person name="Barker E."/>
            <person name="Bennetzen J."/>
            <person name="Bezanilla M."/>
            <person name="Blankenship R."/>
            <person name="Cho S.H."/>
            <person name="Dutcher S."/>
            <person name="Estelle M."/>
            <person name="Fawcett J.A."/>
            <person name="Gundlach H."/>
            <person name="Hanada K."/>
            <person name="Heyl A."/>
            <person name="Hicks K.A."/>
            <person name="Hugh J."/>
            <person name="Lohr M."/>
            <person name="Mayer K."/>
            <person name="Melkozernov A."/>
            <person name="Murata T."/>
            <person name="Nelson D."/>
            <person name="Pils B."/>
            <person name="Prigge M."/>
            <person name="Reiss B."/>
            <person name="Renner T."/>
            <person name="Rombauts S."/>
            <person name="Rushton P."/>
            <person name="Sanderfoot A."/>
            <person name="Schween G."/>
            <person name="Shiu S.-H."/>
            <person name="Stueber K."/>
            <person name="Theodoulou F.L."/>
            <person name="Tu H."/>
            <person name="Van de Peer Y."/>
            <person name="Verrier P.J."/>
            <person name="Waters E."/>
            <person name="Wood A."/>
            <person name="Yang L."/>
            <person name="Cove D."/>
            <person name="Cuming A."/>
            <person name="Hasebe M."/>
            <person name="Lucas S."/>
            <person name="Mishler D.B."/>
            <person name="Reski R."/>
            <person name="Grigoriev I."/>
            <person name="Quatrano R.S."/>
            <person name="Boore J.L."/>
        </authorList>
    </citation>
    <scope>NUCLEOTIDE SEQUENCE [LARGE SCALE GENOMIC DNA]</scope>
    <source>
        <strain evidence="2 3">cv. Gransden 2004</strain>
    </source>
</reference>
<protein>
    <submittedName>
        <fullName evidence="1 2">Uncharacterized protein</fullName>
    </submittedName>
</protein>
<sequence>MPHAPSVLDSTKQSFTNSRLAQGLFGFGNGASNSYMICKPTQPPHPVEPNIHGLSVSFHKIFCGALKNLTPYWPC</sequence>
<name>A0A2K1KWH8_PHYPA</name>
<evidence type="ECO:0000313" key="2">
    <source>
        <dbReference type="EnsemblPlants" id="PAC:32944389.CDS.1"/>
    </source>
</evidence>
<dbReference type="AlphaFoldDB" id="A0A2K1KWH8"/>
<reference evidence="1 3" key="2">
    <citation type="journal article" date="2018" name="Plant J.">
        <title>The Physcomitrella patens chromosome-scale assembly reveals moss genome structure and evolution.</title>
        <authorList>
            <person name="Lang D."/>
            <person name="Ullrich K.K."/>
            <person name="Murat F."/>
            <person name="Fuchs J."/>
            <person name="Jenkins J."/>
            <person name="Haas F.B."/>
            <person name="Piednoel M."/>
            <person name="Gundlach H."/>
            <person name="Van Bel M."/>
            <person name="Meyberg R."/>
            <person name="Vives C."/>
            <person name="Morata J."/>
            <person name="Symeonidi A."/>
            <person name="Hiss M."/>
            <person name="Muchero W."/>
            <person name="Kamisugi Y."/>
            <person name="Saleh O."/>
            <person name="Blanc G."/>
            <person name="Decker E.L."/>
            <person name="van Gessel N."/>
            <person name="Grimwood J."/>
            <person name="Hayes R.D."/>
            <person name="Graham S.W."/>
            <person name="Gunter L.E."/>
            <person name="McDaniel S.F."/>
            <person name="Hoernstein S.N.W."/>
            <person name="Larsson A."/>
            <person name="Li F.W."/>
            <person name="Perroud P.F."/>
            <person name="Phillips J."/>
            <person name="Ranjan P."/>
            <person name="Rokshar D.S."/>
            <person name="Rothfels C.J."/>
            <person name="Schneider L."/>
            <person name="Shu S."/>
            <person name="Stevenson D.W."/>
            <person name="Thummler F."/>
            <person name="Tillich M."/>
            <person name="Villarreal Aguilar J.C."/>
            <person name="Widiez T."/>
            <person name="Wong G.K."/>
            <person name="Wymore A."/>
            <person name="Zhang Y."/>
            <person name="Zimmer A.D."/>
            <person name="Quatrano R.S."/>
            <person name="Mayer K.F.X."/>
            <person name="Goodstein D."/>
            <person name="Casacuberta J.M."/>
            <person name="Vandepoele K."/>
            <person name="Reski R."/>
            <person name="Cuming A.C."/>
            <person name="Tuskan G.A."/>
            <person name="Maumus F."/>
            <person name="Salse J."/>
            <person name="Schmutz J."/>
            <person name="Rensing S.A."/>
        </authorList>
    </citation>
    <scope>NUCLEOTIDE SEQUENCE [LARGE SCALE GENOMIC DNA]</scope>
    <source>
        <strain evidence="2 3">cv. Gransden 2004</strain>
    </source>
</reference>
<evidence type="ECO:0000313" key="3">
    <source>
        <dbReference type="Proteomes" id="UP000006727"/>
    </source>
</evidence>
<dbReference type="EMBL" id="ABEU02000003">
    <property type="protein sequence ID" value="PNR58106.1"/>
    <property type="molecule type" value="Genomic_DNA"/>
</dbReference>
<organism evidence="1">
    <name type="scientific">Physcomitrium patens</name>
    <name type="common">Spreading-leaved earth moss</name>
    <name type="synonym">Physcomitrella patens</name>
    <dbReference type="NCBI Taxonomy" id="3218"/>
    <lineage>
        <taxon>Eukaryota</taxon>
        <taxon>Viridiplantae</taxon>
        <taxon>Streptophyta</taxon>
        <taxon>Embryophyta</taxon>
        <taxon>Bryophyta</taxon>
        <taxon>Bryophytina</taxon>
        <taxon>Bryopsida</taxon>
        <taxon>Funariidae</taxon>
        <taxon>Funariales</taxon>
        <taxon>Funariaceae</taxon>
        <taxon>Physcomitrium</taxon>
    </lineage>
</organism>
<dbReference type="Proteomes" id="UP000006727">
    <property type="component" value="Chromosome 3"/>
</dbReference>
<accession>A0A2K1KWH8</accession>
<keyword evidence="3" id="KW-1185">Reference proteome</keyword>
<dbReference type="EnsemblPlants" id="Pp3c3_29030V3.1">
    <property type="protein sequence ID" value="PAC:32944389.CDS.1"/>
    <property type="gene ID" value="Pp3c3_29030"/>
</dbReference>
<gene>
    <name evidence="1" type="ORF">PHYPA_005101</name>
</gene>
<evidence type="ECO:0000313" key="1">
    <source>
        <dbReference type="EMBL" id="PNR58106.1"/>
    </source>
</evidence>
<proteinExistence type="predicted"/>
<dbReference type="Gramene" id="Pp3c3_29030V3.1">
    <property type="protein sequence ID" value="PAC:32944389.CDS.1"/>
    <property type="gene ID" value="Pp3c3_29030"/>
</dbReference>